<protein>
    <submittedName>
        <fullName evidence="1">Uncharacterized protein</fullName>
    </submittedName>
</protein>
<dbReference type="RefSeq" id="WP_368391998.1">
    <property type="nucleotide sequence ID" value="NZ_JBFRYC010000005.1"/>
</dbReference>
<dbReference type="EMBL" id="JBFRYC010000005">
    <property type="protein sequence ID" value="MEX1662146.1"/>
    <property type="molecule type" value="Genomic_DNA"/>
</dbReference>
<sequence length="104" mass="11866">MTIYIQFENDCASVVDLNVVKDREAHRWIIHSLAEIIEYSEAHELHEVAKPLITAIEEISPFLAGMTLREGLVSSDDGRHNPKESSKVVSFQKWKDLRDSATQM</sequence>
<dbReference type="Proteomes" id="UP001557465">
    <property type="component" value="Unassembled WGS sequence"/>
</dbReference>
<evidence type="ECO:0000313" key="2">
    <source>
        <dbReference type="Proteomes" id="UP001557465"/>
    </source>
</evidence>
<name>A0ABV3TKM0_9RHOB</name>
<accession>A0ABV3TKM0</accession>
<proteinExistence type="predicted"/>
<evidence type="ECO:0000313" key="1">
    <source>
        <dbReference type="EMBL" id="MEX1662146.1"/>
    </source>
</evidence>
<reference evidence="1 2" key="1">
    <citation type="journal article" date="2011" name="Int. J. Syst. Evol. Microbiol.">
        <title>Zhongshania antarctica gen. nov., sp. nov. and Zhongshania guokunii sp. nov., gammaproteobacteria respectively isolated from coastal attached (fast) ice and surface seawater of the Antarctic.</title>
        <authorList>
            <person name="Li H.J."/>
            <person name="Zhang X.Y."/>
            <person name="Chen C.X."/>
            <person name="Zhang Y.J."/>
            <person name="Gao Z.M."/>
            <person name="Yu Y."/>
            <person name="Chen X.L."/>
            <person name="Chen B."/>
            <person name="Zhang Y.Z."/>
        </authorList>
    </citation>
    <scope>NUCLEOTIDE SEQUENCE [LARGE SCALE GENOMIC DNA]</scope>
    <source>
        <strain evidence="1 2">15-R06ZXC-3</strain>
    </source>
</reference>
<keyword evidence="2" id="KW-1185">Reference proteome</keyword>
<organism evidence="1 2">
    <name type="scientific">Thioclava arctica</name>
    <dbReference type="NCBI Taxonomy" id="3238301"/>
    <lineage>
        <taxon>Bacteria</taxon>
        <taxon>Pseudomonadati</taxon>
        <taxon>Pseudomonadota</taxon>
        <taxon>Alphaproteobacteria</taxon>
        <taxon>Rhodobacterales</taxon>
        <taxon>Paracoccaceae</taxon>
        <taxon>Thioclava</taxon>
    </lineage>
</organism>
<gene>
    <name evidence="1" type="ORF">AB4874_10865</name>
</gene>
<comment type="caution">
    <text evidence="1">The sequence shown here is derived from an EMBL/GenBank/DDBJ whole genome shotgun (WGS) entry which is preliminary data.</text>
</comment>